<gene>
    <name evidence="2" type="ordered locus">CRES_1720</name>
</gene>
<dbReference type="Gene3D" id="3.40.50.2020">
    <property type="match status" value="1"/>
</dbReference>
<dbReference type="InterPro" id="IPR051910">
    <property type="entry name" value="ComF/GntX_DNA_util-trans"/>
</dbReference>
<evidence type="ECO:0008006" key="4">
    <source>
        <dbReference type="Google" id="ProtNLM"/>
    </source>
</evidence>
<dbReference type="eggNOG" id="COG1040">
    <property type="taxonomic scope" value="Bacteria"/>
</dbReference>
<dbReference type="STRING" id="662755.CRES_1720"/>
<dbReference type="InterPro" id="IPR000836">
    <property type="entry name" value="PRTase_dom"/>
</dbReference>
<dbReference type="AlphaFoldDB" id="F8E0Z3"/>
<name>F8E0Z3_CORRG</name>
<dbReference type="EMBL" id="CP002857">
    <property type="protein sequence ID" value="AEI10072.1"/>
    <property type="molecule type" value="Genomic_DNA"/>
</dbReference>
<dbReference type="HOGENOM" id="CLU_054549_3_2_11"/>
<organism evidence="2 3">
    <name type="scientific">Corynebacterium resistens (strain DSM 45100 / JCM 12819 / GTC 2026 / SICGH 158)</name>
    <dbReference type="NCBI Taxonomy" id="662755"/>
    <lineage>
        <taxon>Bacteria</taxon>
        <taxon>Bacillati</taxon>
        <taxon>Actinomycetota</taxon>
        <taxon>Actinomycetes</taxon>
        <taxon>Mycobacteriales</taxon>
        <taxon>Corynebacteriaceae</taxon>
        <taxon>Corynebacterium</taxon>
    </lineage>
</organism>
<dbReference type="SUPFAM" id="SSF53271">
    <property type="entry name" value="PRTase-like"/>
    <property type="match status" value="1"/>
</dbReference>
<sequence>MQLANKRGAQPGQRGLIRLRRGGVVVGDTWRLWLHEATNLVLRADCVCCGSVNDGDVRLARHQLCESCELELMKPWERWNAPALSGVGVGVYVAGAYGGARRALVLSAKERLRPAAWHTGGRVFRQGLMHVASRGVVHDPRLARLAVIPAPTRPSSAKKREGDVVARMAHEAVKPWPAARVFAVAQLHDAAPDSVGLSKQQRKLNVARHLRVDAAAAQAVARYTQPGGSVVIIDDVCTTGATVGQLCIALRGHGVKVAAILAIAGV</sequence>
<proteinExistence type="inferred from homology"/>
<evidence type="ECO:0000313" key="2">
    <source>
        <dbReference type="EMBL" id="AEI10072.1"/>
    </source>
</evidence>
<comment type="similarity">
    <text evidence="1">Belongs to the ComF/GntX family.</text>
</comment>
<dbReference type="PANTHER" id="PTHR47505:SF1">
    <property type="entry name" value="DNA UTILIZATION PROTEIN YHGH"/>
    <property type="match status" value="1"/>
</dbReference>
<dbReference type="InterPro" id="IPR029057">
    <property type="entry name" value="PRTase-like"/>
</dbReference>
<dbReference type="KEGG" id="crd:CRES_1720"/>
<keyword evidence="3" id="KW-1185">Reference proteome</keyword>
<evidence type="ECO:0000313" key="3">
    <source>
        <dbReference type="Proteomes" id="UP000000492"/>
    </source>
</evidence>
<dbReference type="PANTHER" id="PTHR47505">
    <property type="entry name" value="DNA UTILIZATION PROTEIN YHGH"/>
    <property type="match status" value="1"/>
</dbReference>
<accession>F8E0Z3</accession>
<dbReference type="CDD" id="cd06223">
    <property type="entry name" value="PRTases_typeI"/>
    <property type="match status" value="1"/>
</dbReference>
<dbReference type="Proteomes" id="UP000000492">
    <property type="component" value="Chromosome"/>
</dbReference>
<reference evidence="2 3" key="1">
    <citation type="journal article" date="2012" name="BMC Genomics">
        <title>Complete genome sequence, lifestyle, and multi-drug resistance of the human pathogen Corynebacterium resistens DSM 45100 isolated from blood samples of a leukemia patient.</title>
        <authorList>
            <person name="Schroder J."/>
            <person name="Maus I."/>
            <person name="Meyer K."/>
            <person name="Wordemann S."/>
            <person name="Blom J."/>
            <person name="Jaenicke S."/>
            <person name="Schneider J."/>
            <person name="Trost E."/>
            <person name="Tauch A."/>
        </authorList>
    </citation>
    <scope>NUCLEOTIDE SEQUENCE [LARGE SCALE GENOMIC DNA]</scope>
    <source>
        <strain evidence="3">DSM 45100 / JCM 12819 / CCUG 50093 / GTC 2026 / SICGH 158</strain>
    </source>
</reference>
<protein>
    <recommendedName>
        <fullName evidence="4">Phosphoribosyltransferase domain-containing protein</fullName>
    </recommendedName>
</protein>
<evidence type="ECO:0000256" key="1">
    <source>
        <dbReference type="ARBA" id="ARBA00008007"/>
    </source>
</evidence>